<dbReference type="PANTHER" id="PTHR35546:SF80">
    <property type="entry name" value="F-BOX DOMAIN CONTAINING PROTEIN EXPRESSED"/>
    <property type="match status" value="1"/>
</dbReference>
<dbReference type="PANTHER" id="PTHR35546">
    <property type="entry name" value="F-BOX PROTEIN INTERACTION DOMAIN PROTEIN-RELATED"/>
    <property type="match status" value="1"/>
</dbReference>
<dbReference type="AlphaFoldDB" id="A0A368RSB9"/>
<dbReference type="Pfam" id="PF24750">
    <property type="entry name" value="b-prop_At3g26010-like"/>
    <property type="match status" value="1"/>
</dbReference>
<dbReference type="STRING" id="4555.A0A368RSB9"/>
<evidence type="ECO:0000313" key="2">
    <source>
        <dbReference type="EMBL" id="RCV33025.1"/>
    </source>
</evidence>
<gene>
    <name evidence="2" type="ORF">SETIT_7G049600v2</name>
</gene>
<dbReference type="InterPro" id="IPR001810">
    <property type="entry name" value="F-box_dom"/>
</dbReference>
<dbReference type="Gene3D" id="1.20.1280.50">
    <property type="match status" value="1"/>
</dbReference>
<protein>
    <recommendedName>
        <fullName evidence="1">F-box domain-containing protein</fullName>
    </recommendedName>
</protein>
<reference evidence="2" key="1">
    <citation type="journal article" date="2012" name="Nat. Biotechnol.">
        <title>Reference genome sequence of the model plant Setaria.</title>
        <authorList>
            <person name="Bennetzen J.L."/>
            <person name="Schmutz J."/>
            <person name="Wang H."/>
            <person name="Percifield R."/>
            <person name="Hawkins J."/>
            <person name="Pontaroli A.C."/>
            <person name="Estep M."/>
            <person name="Feng L."/>
            <person name="Vaughn J.N."/>
            <person name="Grimwood J."/>
            <person name="Jenkins J."/>
            <person name="Barry K."/>
            <person name="Lindquist E."/>
            <person name="Hellsten U."/>
            <person name="Deshpande S."/>
            <person name="Wang X."/>
            <person name="Wu X."/>
            <person name="Mitros T."/>
            <person name="Triplett J."/>
            <person name="Yang X."/>
            <person name="Ye C.Y."/>
            <person name="Mauro-Herrera M."/>
            <person name="Wang L."/>
            <person name="Li P."/>
            <person name="Sharma M."/>
            <person name="Sharma R."/>
            <person name="Ronald P.C."/>
            <person name="Panaud O."/>
            <person name="Kellogg E.A."/>
            <person name="Brutnell T.P."/>
            <person name="Doust A.N."/>
            <person name="Tuskan G.A."/>
            <person name="Rokhsar D."/>
            <person name="Devos K.M."/>
        </authorList>
    </citation>
    <scope>NUCLEOTIDE SEQUENCE [LARGE SCALE GENOMIC DNA]</scope>
    <source>
        <strain evidence="2">Yugu1</strain>
    </source>
</reference>
<dbReference type="InterPro" id="IPR036047">
    <property type="entry name" value="F-box-like_dom_sf"/>
</dbReference>
<dbReference type="EMBL" id="CM003534">
    <property type="protein sequence ID" value="RCV33025.1"/>
    <property type="molecule type" value="Genomic_DNA"/>
</dbReference>
<dbReference type="NCBIfam" id="TIGR01640">
    <property type="entry name" value="F_box_assoc_1"/>
    <property type="match status" value="1"/>
</dbReference>
<dbReference type="SUPFAM" id="SSF81383">
    <property type="entry name" value="F-box domain"/>
    <property type="match status" value="1"/>
</dbReference>
<feature type="domain" description="F-box" evidence="1">
    <location>
        <begin position="17"/>
        <end position="57"/>
    </location>
</feature>
<dbReference type="InterPro" id="IPR056592">
    <property type="entry name" value="Beta-prop_At3g26010-like"/>
</dbReference>
<dbReference type="EMBL" id="CM003534">
    <property type="protein sequence ID" value="RCV33026.1"/>
    <property type="molecule type" value="Genomic_DNA"/>
</dbReference>
<dbReference type="Pfam" id="PF00646">
    <property type="entry name" value="F-box"/>
    <property type="match status" value="1"/>
</dbReference>
<dbReference type="OrthoDB" id="605328at2759"/>
<dbReference type="InterPro" id="IPR055290">
    <property type="entry name" value="At3g26010-like"/>
</dbReference>
<dbReference type="KEGG" id="sita:101780603"/>
<sequence length="380" mass="43439">MAEQPREKTANTAAASLTDDLIVDILSRLPVKSLCRCKCVSPHWRDLISHPDHRRRLPQTLAGFFRDDFNDGREVWRFTNLCEARQPPLISTPFAFMPGYEDAAIVDACNGLLLCRPPKGSPHHLSRYVVCNPATKSWVVLPDSGSHGDDVEDDEPFVARLGFDPAVSVHFHVFEFVENTYGTVAGVEIYSSEVGAWSYKESQWNYETHLFEFSPSVFLNGLLHFSTIQFEVVAVDVVGESWWVLPAPEDPDDVDDRANWDPGFLGRYQGHLCYMTLCYNVRDLSIWVLEDYGEDGWVLKRQVTVRQLTEKISPPESYYYHLITVHPDCNWILYVTGLESMLMAYDMDHDEVHVIQNLRSRSEMSCIPYVPFYAKSLTEG</sequence>
<reference evidence="2" key="2">
    <citation type="submission" date="2015-07" db="EMBL/GenBank/DDBJ databases">
        <authorList>
            <person name="Noorani M."/>
        </authorList>
    </citation>
    <scope>NUCLEOTIDE SEQUENCE</scope>
    <source>
        <strain evidence="2">Yugu1</strain>
    </source>
</reference>
<organism evidence="2">
    <name type="scientific">Setaria italica</name>
    <name type="common">Foxtail millet</name>
    <name type="synonym">Panicum italicum</name>
    <dbReference type="NCBI Taxonomy" id="4555"/>
    <lineage>
        <taxon>Eukaryota</taxon>
        <taxon>Viridiplantae</taxon>
        <taxon>Streptophyta</taxon>
        <taxon>Embryophyta</taxon>
        <taxon>Tracheophyta</taxon>
        <taxon>Spermatophyta</taxon>
        <taxon>Magnoliopsida</taxon>
        <taxon>Liliopsida</taxon>
        <taxon>Poales</taxon>
        <taxon>Poaceae</taxon>
        <taxon>PACMAD clade</taxon>
        <taxon>Panicoideae</taxon>
        <taxon>Panicodae</taxon>
        <taxon>Paniceae</taxon>
        <taxon>Cenchrinae</taxon>
        <taxon>Setaria</taxon>
    </lineage>
</organism>
<proteinExistence type="predicted"/>
<dbReference type="SMART" id="SM00256">
    <property type="entry name" value="FBOX"/>
    <property type="match status" value="1"/>
</dbReference>
<accession>A0A368RSB9</accession>
<evidence type="ECO:0000259" key="1">
    <source>
        <dbReference type="SMART" id="SM00256"/>
    </source>
</evidence>
<dbReference type="CDD" id="cd22157">
    <property type="entry name" value="F-box_AtFBW1-like"/>
    <property type="match status" value="1"/>
</dbReference>
<name>A0A368RSB9_SETIT</name>
<dbReference type="InterPro" id="IPR017451">
    <property type="entry name" value="F-box-assoc_interact_dom"/>
</dbReference>